<feature type="compositionally biased region" description="Basic and acidic residues" evidence="1">
    <location>
        <begin position="12"/>
        <end position="36"/>
    </location>
</feature>
<dbReference type="EMBL" id="JANPWB010000013">
    <property type="protein sequence ID" value="KAJ1104588.1"/>
    <property type="molecule type" value="Genomic_DNA"/>
</dbReference>
<keyword evidence="3" id="KW-1185">Reference proteome</keyword>
<reference evidence="2" key="1">
    <citation type="journal article" date="2022" name="bioRxiv">
        <title>Sequencing and chromosome-scale assembly of the giantPleurodeles waltlgenome.</title>
        <authorList>
            <person name="Brown T."/>
            <person name="Elewa A."/>
            <person name="Iarovenko S."/>
            <person name="Subramanian E."/>
            <person name="Araus A.J."/>
            <person name="Petzold A."/>
            <person name="Susuki M."/>
            <person name="Suzuki K.-i.T."/>
            <person name="Hayashi T."/>
            <person name="Toyoda A."/>
            <person name="Oliveira C."/>
            <person name="Osipova E."/>
            <person name="Leigh N.D."/>
            <person name="Simon A."/>
            <person name="Yun M.H."/>
        </authorList>
    </citation>
    <scope>NUCLEOTIDE SEQUENCE</scope>
    <source>
        <strain evidence="2">20211129_DDA</strain>
        <tissue evidence="2">Liver</tissue>
    </source>
</reference>
<gene>
    <name evidence="2" type="ORF">NDU88_001998</name>
</gene>
<comment type="caution">
    <text evidence="2">The sequence shown here is derived from an EMBL/GenBank/DDBJ whole genome shotgun (WGS) entry which is preliminary data.</text>
</comment>
<feature type="region of interest" description="Disordered" evidence="1">
    <location>
        <begin position="1"/>
        <end position="107"/>
    </location>
</feature>
<protein>
    <submittedName>
        <fullName evidence="2">Uncharacterized protein</fullName>
    </submittedName>
</protein>
<evidence type="ECO:0000313" key="2">
    <source>
        <dbReference type="EMBL" id="KAJ1104588.1"/>
    </source>
</evidence>
<accession>A0AAV7MLX5</accession>
<evidence type="ECO:0000313" key="3">
    <source>
        <dbReference type="Proteomes" id="UP001066276"/>
    </source>
</evidence>
<evidence type="ECO:0000256" key="1">
    <source>
        <dbReference type="SAM" id="MobiDB-lite"/>
    </source>
</evidence>
<dbReference type="Proteomes" id="UP001066276">
    <property type="component" value="Chromosome 9"/>
</dbReference>
<name>A0AAV7MLX5_PLEWA</name>
<sequence length="142" mass="15712">MNLSRIGGHVEVVGRRDDIARDTRGHADLNTEREVDANMEEGEQDGEEQAGEEIPGRDGRELKTTPGKERYPETKGRAEERQADAEKSGRRRGTPRVPGGTWLTPVCDRRRGHLGSVLTRVGKKGEMKGQNTGLGLRCKPNQ</sequence>
<feature type="compositionally biased region" description="Acidic residues" evidence="1">
    <location>
        <begin position="37"/>
        <end position="51"/>
    </location>
</feature>
<feature type="compositionally biased region" description="Basic and acidic residues" evidence="1">
    <location>
        <begin position="54"/>
        <end position="88"/>
    </location>
</feature>
<proteinExistence type="predicted"/>
<organism evidence="2 3">
    <name type="scientific">Pleurodeles waltl</name>
    <name type="common">Iberian ribbed newt</name>
    <dbReference type="NCBI Taxonomy" id="8319"/>
    <lineage>
        <taxon>Eukaryota</taxon>
        <taxon>Metazoa</taxon>
        <taxon>Chordata</taxon>
        <taxon>Craniata</taxon>
        <taxon>Vertebrata</taxon>
        <taxon>Euteleostomi</taxon>
        <taxon>Amphibia</taxon>
        <taxon>Batrachia</taxon>
        <taxon>Caudata</taxon>
        <taxon>Salamandroidea</taxon>
        <taxon>Salamandridae</taxon>
        <taxon>Pleurodelinae</taxon>
        <taxon>Pleurodeles</taxon>
    </lineage>
</organism>
<dbReference type="AlphaFoldDB" id="A0AAV7MLX5"/>